<keyword evidence="2" id="KW-1185">Reference proteome</keyword>
<sequence length="115" mass="13403">MLRDRTIVIDSKEEFYDKYVRYMTTQILRDIRSEMELDDYGGNYANVKYDSSGAAWFEIHVSHILTKELKLSLREAMGKHGWSIEIIDEASPTNETGESIVTRIKIYLTHGELVR</sequence>
<dbReference type="EMBL" id="MN103543">
    <property type="protein sequence ID" value="QEM42035.1"/>
    <property type="molecule type" value="Genomic_DNA"/>
</dbReference>
<dbReference type="Proteomes" id="UP000322144">
    <property type="component" value="Segment"/>
</dbReference>
<accession>A0A5C1K806</accession>
<dbReference type="RefSeq" id="YP_010661046.1">
    <property type="nucleotide sequence ID" value="NC_070882.1"/>
</dbReference>
<reference evidence="1 2" key="1">
    <citation type="submission" date="2019-06" db="EMBL/GenBank/DDBJ databases">
        <title>A distant relative of Phikzvirus genus phages from a therapeutic phage collection.</title>
        <authorList>
            <person name="Hejnowicz M.S."/>
            <person name="Dabrowski K."/>
            <person name="Gawor J."/>
            <person name="Weber-Dabrowska B."/>
            <person name="Gromadka R."/>
            <person name="Lobocka M.B."/>
        </authorList>
    </citation>
    <scope>NUCLEOTIDE SEQUENCE [LARGE SCALE GENOMIC DNA]</scope>
</reference>
<organism evidence="1 2">
    <name type="scientific">Pseudomonas phage vB_PaeM_PS119XW</name>
    <dbReference type="NCBI Taxonomy" id="2601632"/>
    <lineage>
        <taxon>Viruses</taxon>
        <taxon>Duplodnaviria</taxon>
        <taxon>Heunggongvirae</taxon>
        <taxon>Uroviricota</taxon>
        <taxon>Caudoviricetes</taxon>
        <taxon>Chimalliviridae</taxon>
        <taxon>Pawinskivirus</taxon>
        <taxon>Pawinskivirus PS119XW</taxon>
    </lineage>
</organism>
<evidence type="ECO:0000313" key="2">
    <source>
        <dbReference type="Proteomes" id="UP000322144"/>
    </source>
</evidence>
<dbReference type="GeneID" id="77937056"/>
<evidence type="ECO:0000313" key="1">
    <source>
        <dbReference type="EMBL" id="QEM42035.1"/>
    </source>
</evidence>
<protein>
    <submittedName>
        <fullName evidence="1">Uncharacterized protein</fullName>
    </submittedName>
</protein>
<proteinExistence type="predicted"/>
<dbReference type="KEGG" id="vg:77937056"/>
<name>A0A5C1K806_9CAUD</name>